<dbReference type="Proteomes" id="UP000009022">
    <property type="component" value="Unassembled WGS sequence"/>
</dbReference>
<dbReference type="KEGG" id="tad:TRIADDRAFT_58326"/>
<dbReference type="GO" id="GO:0070987">
    <property type="term" value="P:error-free translesion synthesis"/>
    <property type="evidence" value="ECO:0000318"/>
    <property type="project" value="GO_Central"/>
</dbReference>
<protein>
    <recommendedName>
        <fullName evidence="1">ApaG domain-containing protein</fullName>
    </recommendedName>
</protein>
<dbReference type="SUPFAM" id="SSF110069">
    <property type="entry name" value="ApaG-like"/>
    <property type="match status" value="1"/>
</dbReference>
<dbReference type="FunCoup" id="B3S1K9">
    <property type="interactions" value="1653"/>
</dbReference>
<dbReference type="Gene3D" id="2.60.40.1470">
    <property type="entry name" value="ApaG domain"/>
    <property type="match status" value="1"/>
</dbReference>
<dbReference type="InterPro" id="IPR011722">
    <property type="entry name" value="Hemimethylated_DNA-bd_dom"/>
</dbReference>
<evidence type="ECO:0000259" key="1">
    <source>
        <dbReference type="PROSITE" id="PS51087"/>
    </source>
</evidence>
<dbReference type="Pfam" id="PF04379">
    <property type="entry name" value="DUF525"/>
    <property type="match status" value="1"/>
</dbReference>
<dbReference type="SUPFAM" id="SSF141255">
    <property type="entry name" value="YccV-like"/>
    <property type="match status" value="1"/>
</dbReference>
<dbReference type="HOGENOM" id="CLU_051858_1_0_1"/>
<dbReference type="SMART" id="SM00992">
    <property type="entry name" value="YccV-like"/>
    <property type="match status" value="1"/>
</dbReference>
<dbReference type="CTD" id="6755682"/>
<evidence type="ECO:0000313" key="3">
    <source>
        <dbReference type="Proteomes" id="UP000009022"/>
    </source>
</evidence>
<dbReference type="RefSeq" id="XP_002114156.1">
    <property type="nucleotide sequence ID" value="XM_002114120.1"/>
</dbReference>
<dbReference type="Pfam" id="PF08755">
    <property type="entry name" value="YccV-like"/>
    <property type="match status" value="1"/>
</dbReference>
<dbReference type="GO" id="GO:0003677">
    <property type="term" value="F:DNA binding"/>
    <property type="evidence" value="ECO:0007669"/>
    <property type="project" value="InterPro"/>
</dbReference>
<dbReference type="InterPro" id="IPR036623">
    <property type="entry name" value="Hemimethylated_DNA-bd_sf"/>
</dbReference>
<dbReference type="STRING" id="10228.B3S1K9"/>
<dbReference type="OrthoDB" id="5913487at2759"/>
<dbReference type="PANTHER" id="PTHR14289">
    <property type="entry name" value="F-BOX ONLY PROTEIN 3"/>
    <property type="match status" value="1"/>
</dbReference>
<dbReference type="InterPro" id="IPR036767">
    <property type="entry name" value="ApaG_sf"/>
</dbReference>
<feature type="domain" description="ApaG" evidence="1">
    <location>
        <begin position="199"/>
        <end position="299"/>
    </location>
</feature>
<dbReference type="InterPro" id="IPR007474">
    <property type="entry name" value="ApaG_domain"/>
</dbReference>
<keyword evidence="3" id="KW-1185">Reference proteome</keyword>
<dbReference type="GO" id="GO:0042645">
    <property type="term" value="C:mitochondrial nucleoid"/>
    <property type="evidence" value="ECO:0000318"/>
    <property type="project" value="GO_Central"/>
</dbReference>
<dbReference type="PANTHER" id="PTHR14289:SF16">
    <property type="entry name" value="POLYMERASE DELTA-INTERACTING PROTEIN 2"/>
    <property type="match status" value="1"/>
</dbReference>
<accession>B3S1K9</accession>
<dbReference type="AlphaFoldDB" id="B3S1K9"/>
<dbReference type="PROSITE" id="PS51087">
    <property type="entry name" value="APAG"/>
    <property type="match status" value="1"/>
</dbReference>
<sequence length="299" mass="35362">MALLRLLRPSTVMLNAKGTLLPASRLCRKRMHKLATVGVLTSPKVDDHYQPGQLFLHRFFGYRGVVLYRWPANLYDRDEENIVHTKEKEGDHQPEKAIYYQVLVDQRDAPHVKMQRDSITFLGNSAEEPLYSLPGFDYLSHDDVLPYKTVDKQPIKHNFFNKFFEVDERNGSISFNPRESLKSWHDKNHHFLELSAVYRCVTNDLRVTVLPFYMGSRNFVTKEEDVHYYWHSNYKKCLQWRYCVRIENLGTIPVRLINRHWIIRSGNNLEEVHGRGVVGMVCYNRYFNPFLALRNNNKK</sequence>
<dbReference type="GO" id="GO:0005634">
    <property type="term" value="C:nucleus"/>
    <property type="evidence" value="ECO:0000318"/>
    <property type="project" value="GO_Central"/>
</dbReference>
<name>B3S1K9_TRIAD</name>
<dbReference type="PhylomeDB" id="B3S1K9"/>
<dbReference type="Gene3D" id="2.30.30.390">
    <property type="entry name" value="Hemimethylated DNA-binding domain"/>
    <property type="match status" value="1"/>
</dbReference>
<dbReference type="EMBL" id="DS985247">
    <property type="protein sequence ID" value="EDV23246.1"/>
    <property type="molecule type" value="Genomic_DNA"/>
</dbReference>
<organism evidence="2 3">
    <name type="scientific">Trichoplax adhaerens</name>
    <name type="common">Trichoplax reptans</name>
    <dbReference type="NCBI Taxonomy" id="10228"/>
    <lineage>
        <taxon>Eukaryota</taxon>
        <taxon>Metazoa</taxon>
        <taxon>Placozoa</taxon>
        <taxon>Uniplacotomia</taxon>
        <taxon>Trichoplacea</taxon>
        <taxon>Trichoplacidae</taxon>
        <taxon>Trichoplax</taxon>
    </lineage>
</organism>
<reference evidence="2 3" key="1">
    <citation type="journal article" date="2008" name="Nature">
        <title>The Trichoplax genome and the nature of placozoans.</title>
        <authorList>
            <person name="Srivastava M."/>
            <person name="Begovic E."/>
            <person name="Chapman J."/>
            <person name="Putnam N.H."/>
            <person name="Hellsten U."/>
            <person name="Kawashima T."/>
            <person name="Kuo A."/>
            <person name="Mitros T."/>
            <person name="Salamov A."/>
            <person name="Carpenter M.L."/>
            <person name="Signorovitch A.Y."/>
            <person name="Moreno M.A."/>
            <person name="Kamm K."/>
            <person name="Grimwood J."/>
            <person name="Schmutz J."/>
            <person name="Shapiro H."/>
            <person name="Grigoriev I.V."/>
            <person name="Buss L.W."/>
            <person name="Schierwater B."/>
            <person name="Dellaporta S.L."/>
            <person name="Rokhsar D.S."/>
        </authorList>
    </citation>
    <scope>NUCLEOTIDE SEQUENCE [LARGE SCALE GENOMIC DNA]</scope>
    <source>
        <strain evidence="2 3">Grell-BS-1999</strain>
    </source>
</reference>
<dbReference type="InParanoid" id="B3S1K9"/>
<dbReference type="OMA" id="SSWHINK"/>
<evidence type="ECO:0000313" key="2">
    <source>
        <dbReference type="EMBL" id="EDV23246.1"/>
    </source>
</evidence>
<gene>
    <name evidence="2" type="ORF">TRIADDRAFT_58326</name>
</gene>
<dbReference type="GeneID" id="6755682"/>
<dbReference type="eggNOG" id="KOG4408">
    <property type="taxonomic scope" value="Eukaryota"/>
</dbReference>
<proteinExistence type="predicted"/>